<reference evidence="1" key="1">
    <citation type="submission" date="2021-06" db="EMBL/GenBank/DDBJ databases">
        <authorList>
            <person name="Kallberg Y."/>
            <person name="Tangrot J."/>
            <person name="Rosling A."/>
        </authorList>
    </citation>
    <scope>NUCLEOTIDE SEQUENCE</scope>
    <source>
        <strain evidence="1">IL203A</strain>
    </source>
</reference>
<proteinExistence type="predicted"/>
<sequence length="501" mass="55079">MVKEQSSVTSGHKPTDFNPDDPLTLVIIQIVLIIVFTRVLNVALSRFRQPRVISEVIGGIILGPSVMGHIPGYMNVIFPNESLTYLNLLANLGLILFLFIIGVELNPKMLISNAKTALTISAAGICLPFTLGIGVSYGLYHYLNNDNSVPFSSFMLFICVAMSITAFPVLARILSELKLLRTPVGITALTSAVGDDIAAWVLLALVVSIINATNALTALYTFLLCAGWTLFVGLVIRPILMMLIIRTGSNDFGGPSVTMVAITLTLVLISAFVTNIIGVHYIFGAFIIGVIVPHESGFAISIAEKIEDVVSVLFLPIYFALSGLKTQLGLLNDLRIWGWLLLVICADMFGKITGATIASRLNKLTWRESLTIGVFMSCKGLVELIVLNIGYDARVINDRVFVIMVTVALIITCTTTPLAMWLYPRKYRRMMERIRAGHVTTSIEGDSWKESRASDDTLTDLSKNKRLLVVLNKIEWLPGMMMLVQLLQPFPLFPKAISRRN</sequence>
<organism evidence="1 2">
    <name type="scientific">Dentiscutata heterogama</name>
    <dbReference type="NCBI Taxonomy" id="1316150"/>
    <lineage>
        <taxon>Eukaryota</taxon>
        <taxon>Fungi</taxon>
        <taxon>Fungi incertae sedis</taxon>
        <taxon>Mucoromycota</taxon>
        <taxon>Glomeromycotina</taxon>
        <taxon>Glomeromycetes</taxon>
        <taxon>Diversisporales</taxon>
        <taxon>Gigasporaceae</taxon>
        <taxon>Dentiscutata</taxon>
    </lineage>
</organism>
<accession>A0ACA9MQJ5</accession>
<protein>
    <submittedName>
        <fullName evidence="1">9389_t:CDS:1</fullName>
    </submittedName>
</protein>
<gene>
    <name evidence="1" type="ORF">DHETER_LOCUS7358</name>
</gene>
<dbReference type="EMBL" id="CAJVPU010010241">
    <property type="protein sequence ID" value="CAG8603774.1"/>
    <property type="molecule type" value="Genomic_DNA"/>
</dbReference>
<evidence type="ECO:0000313" key="1">
    <source>
        <dbReference type="EMBL" id="CAG8603774.1"/>
    </source>
</evidence>
<dbReference type="Proteomes" id="UP000789702">
    <property type="component" value="Unassembled WGS sequence"/>
</dbReference>
<name>A0ACA9MQJ5_9GLOM</name>
<keyword evidence="2" id="KW-1185">Reference proteome</keyword>
<feature type="non-terminal residue" evidence="1">
    <location>
        <position position="501"/>
    </location>
</feature>
<evidence type="ECO:0000313" key="2">
    <source>
        <dbReference type="Proteomes" id="UP000789702"/>
    </source>
</evidence>
<comment type="caution">
    <text evidence="1">The sequence shown here is derived from an EMBL/GenBank/DDBJ whole genome shotgun (WGS) entry which is preliminary data.</text>
</comment>